<evidence type="ECO:0000256" key="2">
    <source>
        <dbReference type="ARBA" id="ARBA00004906"/>
    </source>
</evidence>
<evidence type="ECO:0000256" key="1">
    <source>
        <dbReference type="ARBA" id="ARBA00001798"/>
    </source>
</evidence>
<dbReference type="InterPro" id="IPR016135">
    <property type="entry name" value="UBQ-conjugating_enzyme/RWD"/>
</dbReference>
<proteinExistence type="inferred from homology"/>
<dbReference type="PANTHER" id="PTHR11685">
    <property type="entry name" value="RBR FAMILY RING FINGER AND IBR DOMAIN-CONTAINING"/>
    <property type="match status" value="1"/>
</dbReference>
<dbReference type="InterPro" id="IPR001841">
    <property type="entry name" value="Znf_RING"/>
</dbReference>
<evidence type="ECO:0000256" key="5">
    <source>
        <dbReference type="ARBA" id="ARBA00022723"/>
    </source>
</evidence>
<dbReference type="SUPFAM" id="SSF57850">
    <property type="entry name" value="RING/U-box"/>
    <property type="match status" value="3"/>
</dbReference>
<dbReference type="OrthoDB" id="69641at2759"/>
<dbReference type="GO" id="GO:0008270">
    <property type="term" value="F:zinc ion binding"/>
    <property type="evidence" value="ECO:0007669"/>
    <property type="project" value="UniProtKB-KW"/>
</dbReference>
<feature type="domain" description="RING-type" evidence="14">
    <location>
        <begin position="166"/>
        <end position="415"/>
    </location>
</feature>
<evidence type="ECO:0000256" key="4">
    <source>
        <dbReference type="ARBA" id="ARBA00022679"/>
    </source>
</evidence>
<feature type="domain" description="RING-type" evidence="12">
    <location>
        <begin position="170"/>
        <end position="211"/>
    </location>
</feature>
<evidence type="ECO:0000259" key="13">
    <source>
        <dbReference type="PROSITE" id="PS50908"/>
    </source>
</evidence>
<evidence type="ECO:0000256" key="11">
    <source>
        <dbReference type="PROSITE-ProRule" id="PRU00175"/>
    </source>
</evidence>
<keyword evidence="8" id="KW-0833">Ubl conjugation pathway</keyword>
<dbReference type="Proteomes" id="UP000038040">
    <property type="component" value="Unplaced"/>
</dbReference>
<evidence type="ECO:0000313" key="17">
    <source>
        <dbReference type="Proteomes" id="UP000274756"/>
    </source>
</evidence>
<dbReference type="InterPro" id="IPR044066">
    <property type="entry name" value="TRIAD_supradom"/>
</dbReference>
<dbReference type="Pfam" id="PF05773">
    <property type="entry name" value="RWD"/>
    <property type="match status" value="1"/>
</dbReference>
<evidence type="ECO:0000256" key="7">
    <source>
        <dbReference type="ARBA" id="ARBA00022771"/>
    </source>
</evidence>
<evidence type="ECO:0000313" key="18">
    <source>
        <dbReference type="WBParaSite" id="DME_0000830001-mRNA-1"/>
    </source>
</evidence>
<dbReference type="PROSITE" id="PS50089">
    <property type="entry name" value="ZF_RING_2"/>
    <property type="match status" value="1"/>
</dbReference>
<keyword evidence="5" id="KW-0479">Metal-binding</keyword>
<dbReference type="Gene3D" id="1.20.120.1750">
    <property type="match status" value="1"/>
</dbReference>
<dbReference type="AlphaFoldDB" id="A0A0N4UKM6"/>
<evidence type="ECO:0000256" key="6">
    <source>
        <dbReference type="ARBA" id="ARBA00022737"/>
    </source>
</evidence>
<comment type="pathway">
    <text evidence="2">Protein modification; protein ubiquitination.</text>
</comment>
<dbReference type="InterPro" id="IPR002867">
    <property type="entry name" value="IBR_dom"/>
</dbReference>
<evidence type="ECO:0000313" key="16">
    <source>
        <dbReference type="Proteomes" id="UP000038040"/>
    </source>
</evidence>
<evidence type="ECO:0000259" key="14">
    <source>
        <dbReference type="PROSITE" id="PS51873"/>
    </source>
</evidence>
<keyword evidence="7 11" id="KW-0863">Zinc-finger</keyword>
<dbReference type="Pfam" id="PF01485">
    <property type="entry name" value="IBR"/>
    <property type="match status" value="1"/>
</dbReference>
<dbReference type="EMBL" id="UYYG01000055">
    <property type="protein sequence ID" value="VDN52357.1"/>
    <property type="molecule type" value="Genomic_DNA"/>
</dbReference>
<evidence type="ECO:0000313" key="15">
    <source>
        <dbReference type="EMBL" id="VDN52357.1"/>
    </source>
</evidence>
<evidence type="ECO:0000259" key="12">
    <source>
        <dbReference type="PROSITE" id="PS50089"/>
    </source>
</evidence>
<dbReference type="InterPro" id="IPR031127">
    <property type="entry name" value="E3_UB_ligase_RBR"/>
</dbReference>
<sequence>MYSSSSDQVDYKVIRDGNERKIEGFISIVLQKFDIPIEISGTTSRGRKTLKVEYLSPISLQFLLPHDYPSFHCPKYSLQALWLNSKLEKRLKRRLDDCWIKNIGAPILYLWIQTIEEEVVNAMKSNPIIDLDSFMNVDQKFSRISHILREIMDFDENATRKEFERNFHECGVCWELKIGSDLIQFFPCKHIFCQQCTTAYYKDRLKNFTICRLECLEENCNSFASDEQLRLILSEEERERYDQLLLEGALDLMADIVKCPRKTCNAPILVEEIREGSSSRLSTLATCPLCDFSFCTLCQKTYHGLAPCSVDEEKRDELLEKYYSASNEERELLYKQYGGRRIFEKFIEDQESAKFIKESTKPCPNCGANIQKNMGCNKIYCTKCGRDFCWLCNAQLSSTKPYDHFNMPNGCFNRLFEGSIEINSDEEEEEEEEDFDMRILL</sequence>
<dbReference type="STRING" id="318479.A0A0N4UKM6"/>
<keyword evidence="4" id="KW-0808">Transferase</keyword>
<keyword evidence="6" id="KW-0677">Repeat</keyword>
<dbReference type="CDD" id="cd20341">
    <property type="entry name" value="BRcat_RBR_RNF14"/>
    <property type="match status" value="1"/>
</dbReference>
<accession>A0A0N4UKM6</accession>
<dbReference type="WBParaSite" id="DME_0000830001-mRNA-1">
    <property type="protein sequence ID" value="DME_0000830001-mRNA-1"/>
    <property type="gene ID" value="DME_0000830001"/>
</dbReference>
<dbReference type="InterPro" id="IPR047548">
    <property type="entry name" value="Rcat_RBR_RNF14"/>
</dbReference>
<keyword evidence="9" id="KW-0862">Zinc</keyword>
<reference evidence="18" key="1">
    <citation type="submission" date="2016-04" db="UniProtKB">
        <authorList>
            <consortium name="WormBaseParasite"/>
        </authorList>
    </citation>
    <scope>IDENTIFICATION</scope>
</reference>
<comment type="catalytic activity">
    <reaction evidence="1">
        <text>[E2 ubiquitin-conjugating enzyme]-S-ubiquitinyl-L-cysteine + [acceptor protein]-L-lysine = [E2 ubiquitin-conjugating enzyme]-L-cysteine + [acceptor protein]-N(6)-ubiquitinyl-L-lysine.</text>
        <dbReference type="EC" id="2.3.2.31"/>
    </reaction>
</comment>
<dbReference type="GO" id="GO:0061630">
    <property type="term" value="F:ubiquitin protein ligase activity"/>
    <property type="evidence" value="ECO:0007669"/>
    <property type="project" value="UniProtKB-EC"/>
</dbReference>
<comment type="similarity">
    <text evidence="10">Belongs to the RBR family. RNF14 subfamily.</text>
</comment>
<gene>
    <name evidence="15" type="ORF">DME_LOCUS2330</name>
</gene>
<name>A0A0N4UKM6_DRAME</name>
<dbReference type="PROSITE" id="PS50908">
    <property type="entry name" value="RWD"/>
    <property type="match status" value="1"/>
</dbReference>
<evidence type="ECO:0000256" key="8">
    <source>
        <dbReference type="ARBA" id="ARBA00022786"/>
    </source>
</evidence>
<dbReference type="Proteomes" id="UP000274756">
    <property type="component" value="Unassembled WGS sequence"/>
</dbReference>
<dbReference type="Gene3D" id="2.20.25.20">
    <property type="match status" value="1"/>
</dbReference>
<dbReference type="GO" id="GO:0016567">
    <property type="term" value="P:protein ubiquitination"/>
    <property type="evidence" value="ECO:0007669"/>
    <property type="project" value="InterPro"/>
</dbReference>
<dbReference type="CDD" id="cd23820">
    <property type="entry name" value="RWD_RNF14"/>
    <property type="match status" value="1"/>
</dbReference>
<dbReference type="SUPFAM" id="SSF54495">
    <property type="entry name" value="UBC-like"/>
    <property type="match status" value="1"/>
</dbReference>
<feature type="domain" description="RWD" evidence="13">
    <location>
        <begin position="1"/>
        <end position="122"/>
    </location>
</feature>
<dbReference type="Pfam" id="PF22191">
    <property type="entry name" value="IBR_1"/>
    <property type="match status" value="1"/>
</dbReference>
<organism evidence="16 18">
    <name type="scientific">Dracunculus medinensis</name>
    <name type="common">Guinea worm</name>
    <dbReference type="NCBI Taxonomy" id="318479"/>
    <lineage>
        <taxon>Eukaryota</taxon>
        <taxon>Metazoa</taxon>
        <taxon>Ecdysozoa</taxon>
        <taxon>Nematoda</taxon>
        <taxon>Chromadorea</taxon>
        <taxon>Rhabditida</taxon>
        <taxon>Spirurina</taxon>
        <taxon>Dracunculoidea</taxon>
        <taxon>Dracunculidae</taxon>
        <taxon>Dracunculus</taxon>
    </lineage>
</organism>
<dbReference type="InterPro" id="IPR006575">
    <property type="entry name" value="RWD_dom"/>
</dbReference>
<dbReference type="SMART" id="SM00647">
    <property type="entry name" value="IBR"/>
    <property type="match status" value="2"/>
</dbReference>
<protein>
    <recommendedName>
        <fullName evidence="3">RBR-type E3 ubiquitin transferase</fullName>
        <ecNumber evidence="3">2.3.2.31</ecNumber>
    </recommendedName>
</protein>
<dbReference type="CDD" id="cd20354">
    <property type="entry name" value="Rcat_RBR_RNF14"/>
    <property type="match status" value="1"/>
</dbReference>
<dbReference type="PROSITE" id="PS51873">
    <property type="entry name" value="TRIAD"/>
    <property type="match status" value="1"/>
</dbReference>
<reference evidence="15 17" key="2">
    <citation type="submission" date="2018-11" db="EMBL/GenBank/DDBJ databases">
        <authorList>
            <consortium name="Pathogen Informatics"/>
        </authorList>
    </citation>
    <scope>NUCLEOTIDE SEQUENCE [LARGE SCALE GENOMIC DNA]</scope>
</reference>
<evidence type="ECO:0000256" key="10">
    <source>
        <dbReference type="ARBA" id="ARBA00044508"/>
    </source>
</evidence>
<dbReference type="Gene3D" id="3.30.40.10">
    <property type="entry name" value="Zinc/RING finger domain, C3HC4 (zinc finger)"/>
    <property type="match status" value="1"/>
</dbReference>
<evidence type="ECO:0000256" key="9">
    <source>
        <dbReference type="ARBA" id="ARBA00022833"/>
    </source>
</evidence>
<dbReference type="Gene3D" id="3.10.110.10">
    <property type="entry name" value="Ubiquitin Conjugating Enzyme"/>
    <property type="match status" value="1"/>
</dbReference>
<evidence type="ECO:0000256" key="3">
    <source>
        <dbReference type="ARBA" id="ARBA00012251"/>
    </source>
</evidence>
<keyword evidence="17" id="KW-1185">Reference proteome</keyword>
<dbReference type="InterPro" id="IPR013083">
    <property type="entry name" value="Znf_RING/FYVE/PHD"/>
</dbReference>
<dbReference type="EC" id="2.3.2.31" evidence="3"/>